<proteinExistence type="predicted"/>
<dbReference type="EMBL" id="FZPA01000011">
    <property type="protein sequence ID" value="SNT10005.1"/>
    <property type="molecule type" value="Genomic_DNA"/>
</dbReference>
<dbReference type="RefSeq" id="WP_089216766.1">
    <property type="nucleotide sequence ID" value="NZ_FZPA01000011.1"/>
</dbReference>
<dbReference type="Pfam" id="PF07751">
    <property type="entry name" value="Abi_2"/>
    <property type="match status" value="1"/>
</dbReference>
<organism evidence="1 2">
    <name type="scientific">Sphingopyxis indica</name>
    <dbReference type="NCBI Taxonomy" id="436663"/>
    <lineage>
        <taxon>Bacteria</taxon>
        <taxon>Pseudomonadati</taxon>
        <taxon>Pseudomonadota</taxon>
        <taxon>Alphaproteobacteria</taxon>
        <taxon>Sphingomonadales</taxon>
        <taxon>Sphingomonadaceae</taxon>
        <taxon>Sphingopyxis</taxon>
    </lineage>
</organism>
<keyword evidence="2" id="KW-1185">Reference proteome</keyword>
<protein>
    <submittedName>
        <fullName evidence="1">Abortive infection bacteriophage resistance protein</fullName>
    </submittedName>
</protein>
<dbReference type="AlphaFoldDB" id="A0A239JW44"/>
<dbReference type="Proteomes" id="UP000198339">
    <property type="component" value="Unassembled WGS sequence"/>
</dbReference>
<sequence length="304" mass="34557">MSRAYSKPTLTYAQQIAHLRANGMIVADEPAAEAWLRHVSYYRLSAYWLYFEHPKGQAGPRFLPGTTFERVTALYDFDRLLRRLLMRGTEHVEVALRGSWAYHLAGLGDGHSYLDASLYSDRTDYHLRLSKLAGEVGRSNETYIKHYRQNYDLPALPPVWMVAEMMSFGHLSRWYSSLADRALRTRIAAPLGLPETVLVPLVRHVTDIRNICAHHGRLWNRGFLTPPKLAQKPKSLQATIDQSATQAPAKLYNGICMIGHVINTVAPESTWLADVAAHIVTHPEGDMRSMGFPANWQRRPLWQV</sequence>
<gene>
    <name evidence="1" type="ORF">SAMN06295955_111107</name>
</gene>
<accession>A0A239JW44</accession>
<name>A0A239JW44_9SPHN</name>
<evidence type="ECO:0000313" key="1">
    <source>
        <dbReference type="EMBL" id="SNT10005.1"/>
    </source>
</evidence>
<evidence type="ECO:0000313" key="2">
    <source>
        <dbReference type="Proteomes" id="UP000198339"/>
    </source>
</evidence>
<reference evidence="1 2" key="1">
    <citation type="submission" date="2017-06" db="EMBL/GenBank/DDBJ databases">
        <authorList>
            <person name="Kim H.J."/>
            <person name="Triplett B.A."/>
        </authorList>
    </citation>
    <scope>NUCLEOTIDE SEQUENCE [LARGE SCALE GENOMIC DNA]</scope>
    <source>
        <strain evidence="1 2">DS15</strain>
    </source>
</reference>
<dbReference type="InterPro" id="IPR011664">
    <property type="entry name" value="Abi_system_AbiD/AbiF-like"/>
</dbReference>
<dbReference type="OrthoDB" id="5363652at2"/>